<dbReference type="HOGENOM" id="CLU_3205431_0_0_10"/>
<accession>D7VLS4</accession>
<dbReference type="AlphaFoldDB" id="D7VLS4"/>
<evidence type="ECO:0000313" key="1">
    <source>
        <dbReference type="EMBL" id="EFK58226.1"/>
    </source>
</evidence>
<dbReference type="EMBL" id="ACHA02000007">
    <property type="protein sequence ID" value="EFK58226.1"/>
    <property type="molecule type" value="Genomic_DNA"/>
</dbReference>
<dbReference type="STRING" id="525373.HMPREF0766_11944"/>
<gene>
    <name evidence="1" type="ORF">HMPREF0766_11944</name>
</gene>
<evidence type="ECO:0000313" key="2">
    <source>
        <dbReference type="Proteomes" id="UP000006258"/>
    </source>
</evidence>
<reference evidence="1" key="1">
    <citation type="submission" date="2010-07" db="EMBL/GenBank/DDBJ databases">
        <authorList>
            <person name="Muzny D."/>
            <person name="Qin X."/>
            <person name="Buhay C."/>
            <person name="Dugan-Rocha S."/>
            <person name="Ding Y."/>
            <person name="Chen G."/>
            <person name="Hawes A."/>
            <person name="Holder M."/>
            <person name="Jhangiani S."/>
            <person name="Johnson A."/>
            <person name="Khan Z."/>
            <person name="Li Z."/>
            <person name="Liu W."/>
            <person name="Liu X."/>
            <person name="Perez L."/>
            <person name="Shen H."/>
            <person name="Wang Q."/>
            <person name="Watt J."/>
            <person name="Xi L."/>
            <person name="Xin Y."/>
            <person name="Zhou J."/>
            <person name="Deng J."/>
            <person name="Jiang H."/>
            <person name="Liu Y."/>
            <person name="Qu J."/>
            <person name="Song X.-Z."/>
            <person name="Zhang L."/>
            <person name="Villasana D."/>
            <person name="Johnson A."/>
            <person name="Liu J."/>
            <person name="Liyanage D."/>
            <person name="Lorensuhewa L."/>
            <person name="Robinson T."/>
            <person name="Song A."/>
            <person name="Song B.-B."/>
            <person name="Dinh H."/>
            <person name="Thornton R."/>
            <person name="Coyle M."/>
            <person name="Francisco L."/>
            <person name="Jackson L."/>
            <person name="Javaid M."/>
            <person name="Korchina V."/>
            <person name="Kovar C."/>
            <person name="Mata R."/>
            <person name="Mathew T."/>
            <person name="Ngo R."/>
            <person name="Nguyen L."/>
            <person name="Nguyen N."/>
            <person name="Okwuonu G."/>
            <person name="Ongeri F."/>
            <person name="Pham C."/>
            <person name="Simmons D."/>
            <person name="Wilczek-Boney K."/>
            <person name="Hale W."/>
            <person name="Jakkamsetti A."/>
            <person name="Pham P."/>
            <person name="Ruth R."/>
            <person name="San Lucas F."/>
            <person name="Warren J."/>
            <person name="Zhang J."/>
            <person name="Zhao Z."/>
            <person name="Zhou C."/>
            <person name="Zhu D."/>
            <person name="Lee S."/>
            <person name="Bess C."/>
            <person name="Blankenburg K."/>
            <person name="Forbes L."/>
            <person name="Fu Q."/>
            <person name="Gubbala S."/>
            <person name="Hirani K."/>
            <person name="Jayaseelan J.C."/>
            <person name="Lara F."/>
            <person name="Munidasa M."/>
            <person name="Palculict T."/>
            <person name="Patil S."/>
            <person name="Pu L.-L."/>
            <person name="Saada N."/>
            <person name="Tang L."/>
            <person name="Weissenberger G."/>
            <person name="Zhu Y."/>
            <person name="Hemphill L."/>
            <person name="Shang Y."/>
            <person name="Youmans B."/>
            <person name="Ayvaz T."/>
            <person name="Ross M."/>
            <person name="Santibanez J."/>
            <person name="Aqrawi P."/>
            <person name="Gross S."/>
            <person name="Joshi V."/>
            <person name="Fowler G."/>
            <person name="Nazareth L."/>
            <person name="Reid J."/>
            <person name="Worley K."/>
            <person name="Petrosino J."/>
            <person name="Highlander S."/>
            <person name="Gibbs R."/>
        </authorList>
    </citation>
    <scope>NUCLEOTIDE SEQUENCE [LARGE SCALE GENOMIC DNA]</scope>
    <source>
        <strain evidence="1">ATCC 33861</strain>
    </source>
</reference>
<keyword evidence="2" id="KW-1185">Reference proteome</keyword>
<sequence>MKLQPVISKENLFWLFGRVRERFRTSMEQPLCSSAPLLTASREEL</sequence>
<name>D7VLS4_SPHSI</name>
<protein>
    <submittedName>
        <fullName evidence="1">Uncharacterized protein</fullName>
    </submittedName>
</protein>
<dbReference type="Proteomes" id="UP000006258">
    <property type="component" value="Unassembled WGS sequence"/>
</dbReference>
<comment type="caution">
    <text evidence="1">The sequence shown here is derived from an EMBL/GenBank/DDBJ whole genome shotgun (WGS) entry which is preliminary data.</text>
</comment>
<proteinExistence type="predicted"/>
<organism evidence="1 2">
    <name type="scientific">Sphingobacterium spiritivorum ATCC 33861</name>
    <dbReference type="NCBI Taxonomy" id="525373"/>
    <lineage>
        <taxon>Bacteria</taxon>
        <taxon>Pseudomonadati</taxon>
        <taxon>Bacteroidota</taxon>
        <taxon>Sphingobacteriia</taxon>
        <taxon>Sphingobacteriales</taxon>
        <taxon>Sphingobacteriaceae</taxon>
        <taxon>Sphingobacterium</taxon>
    </lineage>
</organism>